<proteinExistence type="predicted"/>
<protein>
    <submittedName>
        <fullName evidence="1">Uncharacterized protein</fullName>
    </submittedName>
</protein>
<name>A0A7W3VUY5_9PSEU</name>
<keyword evidence="2" id="KW-1185">Reference proteome</keyword>
<dbReference type="RefSeq" id="WP_182890605.1">
    <property type="nucleotide sequence ID" value="NZ_JACGZW010000003.1"/>
</dbReference>
<comment type="caution">
    <text evidence="1">The sequence shown here is derived from an EMBL/GenBank/DDBJ whole genome shotgun (WGS) entry which is preliminary data.</text>
</comment>
<evidence type="ECO:0000313" key="1">
    <source>
        <dbReference type="EMBL" id="MBB1153484.1"/>
    </source>
</evidence>
<gene>
    <name evidence="1" type="ORF">H4281_10120</name>
</gene>
<dbReference type="EMBL" id="JACGZW010000003">
    <property type="protein sequence ID" value="MBB1153484.1"/>
    <property type="molecule type" value="Genomic_DNA"/>
</dbReference>
<reference evidence="1 2" key="1">
    <citation type="submission" date="2020-08" db="EMBL/GenBank/DDBJ databases">
        <title>Amycolatopsis sp. nov. DR6-1 isolated from Dendrobium heterocarpum.</title>
        <authorList>
            <person name="Tedsree N."/>
            <person name="Kuncharoen N."/>
            <person name="Likhitwitayawuid K."/>
            <person name="Tanasupawat S."/>
        </authorList>
    </citation>
    <scope>NUCLEOTIDE SEQUENCE [LARGE SCALE GENOMIC DNA]</scope>
    <source>
        <strain evidence="1 2">DR6-1</strain>
    </source>
</reference>
<sequence length="69" mass="8202">MEIKHPDKHYPELTLREVEDCASEVRWRVRMLRESRRQALLLEQLVSAVGGNGEKLEQVREHLAHWDVQ</sequence>
<organism evidence="1 2">
    <name type="scientific">Amycolatopsis dendrobii</name>
    <dbReference type="NCBI Taxonomy" id="2760662"/>
    <lineage>
        <taxon>Bacteria</taxon>
        <taxon>Bacillati</taxon>
        <taxon>Actinomycetota</taxon>
        <taxon>Actinomycetes</taxon>
        <taxon>Pseudonocardiales</taxon>
        <taxon>Pseudonocardiaceae</taxon>
        <taxon>Amycolatopsis</taxon>
    </lineage>
</organism>
<accession>A0A7W3VUY5</accession>
<dbReference type="Proteomes" id="UP000526734">
    <property type="component" value="Unassembled WGS sequence"/>
</dbReference>
<dbReference type="AlphaFoldDB" id="A0A7W3VUY5"/>
<evidence type="ECO:0000313" key="2">
    <source>
        <dbReference type="Proteomes" id="UP000526734"/>
    </source>
</evidence>